<evidence type="ECO:0000256" key="2">
    <source>
        <dbReference type="ARBA" id="ARBA00004167"/>
    </source>
</evidence>
<evidence type="ECO:0000256" key="1">
    <source>
        <dbReference type="ARBA" id="ARBA00001971"/>
    </source>
</evidence>
<dbReference type="Gramene" id="TraesPARA_EIv1.0_0628530.1">
    <property type="protein sequence ID" value="TraesPARA_EIv1.0_0628530.1.CDS"/>
    <property type="gene ID" value="TraesPARA_EIv1.0_0628530"/>
</dbReference>
<evidence type="ECO:0000256" key="24">
    <source>
        <dbReference type="ARBA" id="ARBA00058467"/>
    </source>
</evidence>
<evidence type="ECO:0000256" key="6">
    <source>
        <dbReference type="ARBA" id="ARBA00022617"/>
    </source>
</evidence>
<keyword evidence="4" id="KW-0444">Lipid biosynthesis</keyword>
<evidence type="ECO:0000256" key="13">
    <source>
        <dbReference type="ARBA" id="ARBA00023033"/>
    </source>
</evidence>
<keyword evidence="16" id="KW-1207">Sterol metabolism</keyword>
<dbReference type="Gramene" id="TraesCAD_scaffold_042793_01G000600.1">
    <property type="protein sequence ID" value="TraesCAD_scaffold_042793_01G000600.1"/>
    <property type="gene ID" value="TraesCAD_scaffold_042793_01G000600"/>
</dbReference>
<proteinExistence type="inferred from homology"/>
<evidence type="ECO:0000256" key="12">
    <source>
        <dbReference type="ARBA" id="ARBA00023011"/>
    </source>
</evidence>
<dbReference type="Gramene" id="TraesCS2D02G021600.1">
    <property type="protein sequence ID" value="TraesCS2D02G021600.1"/>
    <property type="gene ID" value="TraesCS2D02G021600"/>
</dbReference>
<dbReference type="OMA" id="MDALRCC"/>
<comment type="function">
    <text evidence="24">Catalyzes the 14-alpha demethylation of obtusifoliol to 4 alpha-methyl-5 alpha-ergosta-8,14,24(28)-trien-3 beta-ol.</text>
</comment>
<dbReference type="Gramene" id="TraesJAG2D03G01091540.2">
    <property type="protein sequence ID" value="TraesJAG2D03G01091540.2"/>
    <property type="gene ID" value="TraesJAG2D03G01091540"/>
</dbReference>
<dbReference type="InterPro" id="IPR050529">
    <property type="entry name" value="CYP450_sterol_14alpha_dmase"/>
</dbReference>
<dbReference type="PANTHER" id="PTHR24304">
    <property type="entry name" value="CYTOCHROME P450 FAMILY 7"/>
    <property type="match status" value="1"/>
</dbReference>
<dbReference type="Gramene" id="TraesMAC2D03G01086750.2">
    <property type="protein sequence ID" value="TraesMAC2D03G01086750.2"/>
    <property type="gene ID" value="TraesMAC2D03G01086750"/>
</dbReference>
<dbReference type="Gramene" id="TraesCLE_scaffold_028391_01G000200.1">
    <property type="protein sequence ID" value="TraesCLE_scaffold_028391_01G000200.1"/>
    <property type="gene ID" value="TraesCLE_scaffold_028391_01G000200"/>
</dbReference>
<dbReference type="GO" id="GO:0016020">
    <property type="term" value="C:membrane"/>
    <property type="evidence" value="ECO:0007669"/>
    <property type="project" value="UniProtKB-SubCell"/>
</dbReference>
<evidence type="ECO:0000256" key="4">
    <source>
        <dbReference type="ARBA" id="ARBA00022516"/>
    </source>
</evidence>
<dbReference type="Gramene" id="TraesJAG2D03G01091540.1">
    <property type="protein sequence ID" value="TraesJAG2D03G01091540.1"/>
    <property type="gene ID" value="TraesJAG2D03G01091540"/>
</dbReference>
<dbReference type="Proteomes" id="UP000019116">
    <property type="component" value="Chromosome 2D"/>
</dbReference>
<dbReference type="EC" id="1.14.14.154" evidence="19"/>
<evidence type="ECO:0000256" key="14">
    <source>
        <dbReference type="ARBA" id="ARBA00023098"/>
    </source>
</evidence>
<dbReference type="Gramene" id="TraesSYM2D03G01102350.4">
    <property type="protein sequence ID" value="TraesSYM2D03G01102350.4"/>
    <property type="gene ID" value="TraesSYM2D03G01102350"/>
</dbReference>
<dbReference type="GO" id="GO:0032259">
    <property type="term" value="P:methylation"/>
    <property type="evidence" value="ECO:0007669"/>
    <property type="project" value="UniProtKB-KW"/>
</dbReference>
<evidence type="ECO:0000256" key="18">
    <source>
        <dbReference type="ARBA" id="ARBA00037887"/>
    </source>
</evidence>
<dbReference type="InterPro" id="IPR002403">
    <property type="entry name" value="Cyt_P450_E_grp-IV"/>
</dbReference>
<dbReference type="Gene3D" id="1.10.630.10">
    <property type="entry name" value="Cytochrome P450"/>
    <property type="match status" value="1"/>
</dbReference>
<comment type="catalytic activity">
    <reaction evidence="23">
        <text>a 14alpha-methyl steroid + 3 reduced [NADPH--hemoprotein reductase] + 3 O2 = a Delta(14) steroid + formate + 3 oxidized [NADPH--hemoprotein reductase] + 4 H2O + 4 H(+)</text>
        <dbReference type="Rhea" id="RHEA:54028"/>
        <dbReference type="Rhea" id="RHEA-COMP:11964"/>
        <dbReference type="Rhea" id="RHEA-COMP:11965"/>
        <dbReference type="ChEBI" id="CHEBI:15377"/>
        <dbReference type="ChEBI" id="CHEBI:15378"/>
        <dbReference type="ChEBI" id="CHEBI:15379"/>
        <dbReference type="ChEBI" id="CHEBI:15740"/>
        <dbReference type="ChEBI" id="CHEBI:57618"/>
        <dbReference type="ChEBI" id="CHEBI:58210"/>
        <dbReference type="ChEBI" id="CHEBI:138029"/>
        <dbReference type="ChEBI" id="CHEBI:138031"/>
        <dbReference type="EC" id="1.14.14.154"/>
    </reaction>
</comment>
<evidence type="ECO:0000256" key="9">
    <source>
        <dbReference type="ARBA" id="ARBA00022955"/>
    </source>
</evidence>
<dbReference type="PRINTS" id="PR00465">
    <property type="entry name" value="EP450IV"/>
</dbReference>
<keyword evidence="13" id="KW-0503">Monooxygenase</keyword>
<dbReference type="GO" id="GO:0016126">
    <property type="term" value="P:sterol biosynthetic process"/>
    <property type="evidence" value="ECO:0000318"/>
    <property type="project" value="GO_Central"/>
</dbReference>
<dbReference type="GO" id="GO:0016491">
    <property type="term" value="F:oxidoreductase activity"/>
    <property type="evidence" value="ECO:0000318"/>
    <property type="project" value="GO_Central"/>
</dbReference>
<dbReference type="AlphaFoldDB" id="A0A1D5UYP9"/>
<reference evidence="27" key="2">
    <citation type="submission" date="2018-10" db="UniProtKB">
        <authorList>
            <consortium name="EnsemblPlants"/>
        </authorList>
    </citation>
    <scope>IDENTIFICATION</scope>
</reference>
<dbReference type="Gramene" id="TraesROB_scaffold_036711_01G000200.1">
    <property type="protein sequence ID" value="TraesROB_scaffold_036711_01G000200.1"/>
    <property type="gene ID" value="TraesROB_scaffold_036711_01G000200"/>
</dbReference>
<evidence type="ECO:0000256" key="11">
    <source>
        <dbReference type="ARBA" id="ARBA00023004"/>
    </source>
</evidence>
<dbReference type="Gramene" id="TraesMAC2D03G01086750.1">
    <property type="protein sequence ID" value="TraesMAC2D03G01086750.1"/>
    <property type="gene ID" value="TraesMAC2D03G01086750"/>
</dbReference>
<keyword evidence="14" id="KW-0443">Lipid metabolism</keyword>
<comment type="subcellular location">
    <subcellularLocation>
        <location evidence="2">Membrane</location>
        <topology evidence="2">Single-pass membrane protein</topology>
    </subcellularLocation>
</comment>
<evidence type="ECO:0000256" key="15">
    <source>
        <dbReference type="ARBA" id="ARBA00023136"/>
    </source>
</evidence>
<dbReference type="Gramene" id="TraesCS2D03G0041900.1">
    <property type="protein sequence ID" value="TraesCS2D03G0041900.1.CDS"/>
    <property type="gene ID" value="TraesCS2D03G0041900"/>
</dbReference>
<dbReference type="PRINTS" id="PR00385">
    <property type="entry name" value="P450"/>
</dbReference>
<sequence length="515" mass="58064">MHMGMDGITIHTAACFTIAFLFLTTIISEIIARIRTIHLTRKGKRSSITLRPPQVVSGAPLMAALFTLVTPKKGLHAAIHELHMKMGSVFTVNLFGLKKVTFLVGPEVTPHFFKGSPSEIDFGDTAKIIVPVLGQGVLFGVDMATRNEQIRFCTKAIQPARLRRDVQSMVCVVEDYFAKWGQSGTVDLKHELGHLIVLIANRCLLGNEIKGNNMEEVSRLLHELFENSFHMINLFFPHLPIPPHRRRDEARARLGEILHEIVRSRRRISPARVMDSNDDDEGDVLQSFIDSKYSDGRSMTESEIVGLLIAILFAGQHTSSSTSTWTGACLLSNQKYMTAAMKEQKKIIEQNGEPIDYTILSKMDALRCCIKEALRLYSPTPLLLRHAHKSFTVQTRDGMEYEIPEGHALACSIVVSNKMPYIYKNPNVYDPCRFSLGREEDKTSGKFSDISFGAGRYSCLGQDYAFMQIKVIWSYLLRNFELELISPFPELENDKILPGPRGKVMVAYRRRSIVN</sequence>
<evidence type="ECO:0000256" key="19">
    <source>
        <dbReference type="ARBA" id="ARBA00038974"/>
    </source>
</evidence>
<keyword evidence="5" id="KW-0489">Methyltransferase</keyword>
<organism evidence="27">
    <name type="scientific">Triticum aestivum</name>
    <name type="common">Wheat</name>
    <dbReference type="NCBI Taxonomy" id="4565"/>
    <lineage>
        <taxon>Eukaryota</taxon>
        <taxon>Viridiplantae</taxon>
        <taxon>Streptophyta</taxon>
        <taxon>Embryophyta</taxon>
        <taxon>Tracheophyta</taxon>
        <taxon>Spermatophyta</taxon>
        <taxon>Magnoliopsida</taxon>
        <taxon>Liliopsida</taxon>
        <taxon>Poales</taxon>
        <taxon>Poaceae</taxon>
        <taxon>BOP clade</taxon>
        <taxon>Pooideae</taxon>
        <taxon>Triticodae</taxon>
        <taxon>Triticeae</taxon>
        <taxon>Triticinae</taxon>
        <taxon>Triticum</taxon>
    </lineage>
</organism>
<dbReference type="Gramene" id="TraesKAR2D01G0009330.1">
    <property type="protein sequence ID" value="cds.TraesKAR2D01G0009330.1"/>
    <property type="gene ID" value="TraesKAR2D01G0009330"/>
</dbReference>
<comment type="cofactor">
    <cofactor evidence="1 26">
        <name>heme</name>
        <dbReference type="ChEBI" id="CHEBI:30413"/>
    </cofactor>
</comment>
<dbReference type="STRING" id="4565.A0A1D5UYP9"/>
<dbReference type="Gramene" id="TraesKAR2D01G0009330.2">
    <property type="protein sequence ID" value="cds.TraesKAR2D01G0009330.2"/>
    <property type="gene ID" value="TraesKAR2D01G0009330"/>
</dbReference>
<evidence type="ECO:0000256" key="3">
    <source>
        <dbReference type="ARBA" id="ARBA00010617"/>
    </source>
</evidence>
<dbReference type="EnsemblPlants" id="TraesCS2D02G021600.1">
    <property type="protein sequence ID" value="TraesCS2D02G021600.1"/>
    <property type="gene ID" value="TraesCS2D02G021600"/>
</dbReference>
<dbReference type="GO" id="GO:0005506">
    <property type="term" value="F:iron ion binding"/>
    <property type="evidence" value="ECO:0007669"/>
    <property type="project" value="InterPro"/>
</dbReference>
<evidence type="ECO:0000256" key="7">
    <source>
        <dbReference type="ARBA" id="ARBA00022679"/>
    </source>
</evidence>
<evidence type="ECO:0000256" key="8">
    <source>
        <dbReference type="ARBA" id="ARBA00022723"/>
    </source>
</evidence>
<dbReference type="Gramene" id="TraesNOR2D03G01103460.4">
    <property type="protein sequence ID" value="TraesNOR2D03G01103460.4"/>
    <property type="gene ID" value="TraesNOR2D03G01103460"/>
</dbReference>
<dbReference type="SMR" id="A0A1D5UYP9"/>
<dbReference type="PANTHER" id="PTHR24304:SF2">
    <property type="entry name" value="24-HYDROXYCHOLESTEROL 7-ALPHA-HYDROXYLASE"/>
    <property type="match status" value="1"/>
</dbReference>
<keyword evidence="10" id="KW-0560">Oxidoreductase</keyword>
<dbReference type="Gramene" id="TraesKAR2D01G0009330.3">
    <property type="protein sequence ID" value="cds.TraesKAR2D01G0009330.3"/>
    <property type="gene ID" value="TraesKAR2D01G0009330"/>
</dbReference>
<evidence type="ECO:0000256" key="26">
    <source>
        <dbReference type="PIRSR" id="PIRSR602403-1"/>
    </source>
</evidence>
<dbReference type="SUPFAM" id="SSF48264">
    <property type="entry name" value="Cytochrome P450"/>
    <property type="match status" value="1"/>
</dbReference>
<dbReference type="Gramene" id="TraesNOR2D03G01103460.1">
    <property type="protein sequence ID" value="TraesNOR2D03G01103460.1"/>
    <property type="gene ID" value="TraesNOR2D03G01103460"/>
</dbReference>
<evidence type="ECO:0000256" key="20">
    <source>
        <dbReference type="ARBA" id="ARBA00042370"/>
    </source>
</evidence>
<evidence type="ECO:0000256" key="5">
    <source>
        <dbReference type="ARBA" id="ARBA00022603"/>
    </source>
</evidence>
<dbReference type="Pfam" id="PF00067">
    <property type="entry name" value="p450"/>
    <property type="match status" value="1"/>
</dbReference>
<evidence type="ECO:0000313" key="27">
    <source>
        <dbReference type="EnsemblPlants" id="TraesCS2D02G021600.1"/>
    </source>
</evidence>
<evidence type="ECO:0000256" key="17">
    <source>
        <dbReference type="ARBA" id="ARBA00023221"/>
    </source>
</evidence>
<evidence type="ECO:0000256" key="23">
    <source>
        <dbReference type="ARBA" id="ARBA00051013"/>
    </source>
</evidence>
<evidence type="ECO:0000256" key="25">
    <source>
        <dbReference type="ARBA" id="ARBA00072797"/>
    </source>
</evidence>
<evidence type="ECO:0000256" key="10">
    <source>
        <dbReference type="ARBA" id="ARBA00023002"/>
    </source>
</evidence>
<dbReference type="Gramene" id="TraesSYM2D03G01102350.1">
    <property type="protein sequence ID" value="TraesSYM2D03G01102350.1"/>
    <property type="gene ID" value="TraesSYM2D03G01102350"/>
</dbReference>
<protein>
    <recommendedName>
        <fullName evidence="25">Obtusifoliol 14-alpha demethylase</fullName>
        <ecNumber evidence="19">1.14.14.154</ecNumber>
    </recommendedName>
    <alternativeName>
        <fullName evidence="20">CYPLI</fullName>
    </alternativeName>
    <alternativeName>
        <fullName evidence="22">Cytochrome P450 51</fullName>
    </alternativeName>
    <alternativeName>
        <fullName evidence="21">Cytochrome P450-LIA1</fullName>
    </alternativeName>
</protein>
<keyword evidence="9" id="KW-0752">Steroid biosynthesis</keyword>
<keyword evidence="12" id="KW-0756">Sterol biosynthesis</keyword>
<keyword evidence="15" id="KW-0472">Membrane</keyword>
<keyword evidence="11 26" id="KW-0408">Iron</keyword>
<evidence type="ECO:0000256" key="22">
    <source>
        <dbReference type="ARBA" id="ARBA00042983"/>
    </source>
</evidence>
<comment type="pathway">
    <text evidence="18">Steroid biosynthesis; zymosterol biosynthesis; zymosterol from lanosterol: step 1/6.</text>
</comment>
<dbReference type="Gramene" id="TraesLAC2D03G01039960.1">
    <property type="protein sequence ID" value="TraesLAC2D03G01039960.1"/>
    <property type="gene ID" value="TraesLAC2D03G01039960"/>
</dbReference>
<dbReference type="GO" id="GO:0008168">
    <property type="term" value="F:methyltransferase activity"/>
    <property type="evidence" value="ECO:0007669"/>
    <property type="project" value="UniProtKB-KW"/>
</dbReference>
<keyword evidence="28" id="KW-1185">Reference proteome</keyword>
<dbReference type="Gramene" id="TraesMAC2D03G01086750.4">
    <property type="protein sequence ID" value="TraesMAC2D03G01086750.4"/>
    <property type="gene ID" value="TraesMAC2D03G01086750"/>
</dbReference>
<keyword evidence="17" id="KW-0753">Steroid metabolism</keyword>
<evidence type="ECO:0000256" key="21">
    <source>
        <dbReference type="ARBA" id="ARBA00042513"/>
    </source>
</evidence>
<evidence type="ECO:0000313" key="28">
    <source>
        <dbReference type="Proteomes" id="UP000019116"/>
    </source>
</evidence>
<accession>A0A1D5UYP9</accession>
<keyword evidence="7" id="KW-0808">Transferase</keyword>
<feature type="binding site" description="axial binding residue" evidence="26">
    <location>
        <position position="459"/>
    </location>
    <ligand>
        <name>heme</name>
        <dbReference type="ChEBI" id="CHEBI:30413"/>
    </ligand>
    <ligandPart>
        <name>Fe</name>
        <dbReference type="ChEBI" id="CHEBI:18248"/>
    </ligandPart>
</feature>
<dbReference type="GO" id="GO:0008398">
    <property type="term" value="F:sterol 14-demethylase activity"/>
    <property type="evidence" value="ECO:0007669"/>
    <property type="project" value="UniProtKB-EC"/>
</dbReference>
<dbReference type="InterPro" id="IPR036396">
    <property type="entry name" value="Cyt_P450_sf"/>
</dbReference>
<dbReference type="FunFam" id="1.10.630.10:FF:000028">
    <property type="entry name" value="Cytochrome p450 51g1"/>
    <property type="match status" value="1"/>
</dbReference>
<reference evidence="27" key="1">
    <citation type="submission" date="2018-08" db="EMBL/GenBank/DDBJ databases">
        <authorList>
            <person name="Rossello M."/>
        </authorList>
    </citation>
    <scope>NUCLEOTIDE SEQUENCE [LARGE SCALE GENOMIC DNA]</scope>
    <source>
        <strain evidence="27">cv. Chinese Spring</strain>
    </source>
</reference>
<dbReference type="CDD" id="cd11042">
    <property type="entry name" value="CYP51-like"/>
    <property type="match status" value="1"/>
</dbReference>
<dbReference type="InterPro" id="IPR001128">
    <property type="entry name" value="Cyt_P450"/>
</dbReference>
<name>A0A1D5UYP9_WHEAT</name>
<dbReference type="GO" id="GO:0020037">
    <property type="term" value="F:heme binding"/>
    <property type="evidence" value="ECO:0007669"/>
    <property type="project" value="InterPro"/>
</dbReference>
<keyword evidence="8 26" id="KW-0479">Metal-binding</keyword>
<evidence type="ECO:0000256" key="16">
    <source>
        <dbReference type="ARBA" id="ARBA00023166"/>
    </source>
</evidence>
<comment type="similarity">
    <text evidence="3">Belongs to the cytochrome P450 family.</text>
</comment>
<dbReference type="Gramene" id="TraesNOR2D03G01103460.2">
    <property type="protein sequence ID" value="TraesNOR2D03G01103460.2"/>
    <property type="gene ID" value="TraesNOR2D03G01103460"/>
</dbReference>
<dbReference type="OrthoDB" id="1055148at2759"/>
<keyword evidence="6 26" id="KW-0349">Heme</keyword>